<feature type="transmembrane region" description="Helical" evidence="7">
    <location>
        <begin position="255"/>
        <end position="277"/>
    </location>
</feature>
<dbReference type="GO" id="GO:0034755">
    <property type="term" value="P:iron ion transmembrane transport"/>
    <property type="evidence" value="ECO:0007669"/>
    <property type="project" value="TreeGrafter"/>
</dbReference>
<dbReference type="GO" id="GO:0015086">
    <property type="term" value="F:cadmium ion transmembrane transporter activity"/>
    <property type="evidence" value="ECO:0007669"/>
    <property type="project" value="TreeGrafter"/>
</dbReference>
<accession>A0A238D9Y9</accession>
<evidence type="ECO:0000256" key="6">
    <source>
        <dbReference type="ARBA" id="ARBA00023136"/>
    </source>
</evidence>
<feature type="transmembrane region" description="Helical" evidence="7">
    <location>
        <begin position="297"/>
        <end position="323"/>
    </location>
</feature>
<feature type="transmembrane region" description="Helical" evidence="7">
    <location>
        <begin position="154"/>
        <end position="174"/>
    </location>
</feature>
<name>A0A238D9Y9_THIDL</name>
<proteinExistence type="predicted"/>
<feature type="transmembrane region" description="Helical" evidence="7">
    <location>
        <begin position="370"/>
        <end position="393"/>
    </location>
</feature>
<dbReference type="RefSeq" id="WP_094162038.1">
    <property type="nucleotide sequence ID" value="NZ_LT592171.1"/>
</dbReference>
<protein>
    <submittedName>
        <fullName evidence="8">Natural resistance-associated macrophage protein</fullName>
    </submittedName>
</protein>
<sequence>MKAPLKGIPKLAKTNPPIVRRLSAGLITGAADDDPSGIATYSQVGAAYGYATLWTVVLALPLMIAIQTISARIGRVTGVGIGANLRKHYPHGLAYSLVFALLIANVINLAADIGAMGSALKLLIGGPALLYTAGFALLSLALQVFVPFSYYSPILKVLTLSLLAYVATVFAIQVPWGVVAKGVFFPQIAFDAKYAVAIVAVLGTTISPYLFFWQAAQEVEELRDTSNERKPLKNKPRQGPDALQRIGIDTAVGMVFSQIVAFFIIVTTAVVLHTHGITDINSSAQAAAALRPLAGPFASAVFAAGIIGTGLLAVPVLAGAAAYGVADALGSPSGLECKPHQAKVFYTVLIVASVVGMALNFAAIDPIKALYWSAVINGVAAVPIMVVIMLLGTNPRIMGKFVLPLWLKILGWIATLAMAVAAIIMFATWGK</sequence>
<dbReference type="PANTHER" id="PTHR11706">
    <property type="entry name" value="SOLUTE CARRIER PROTEIN FAMILY 11 MEMBER"/>
    <property type="match status" value="1"/>
</dbReference>
<dbReference type="AlphaFoldDB" id="A0A238D9Y9"/>
<evidence type="ECO:0000256" key="2">
    <source>
        <dbReference type="ARBA" id="ARBA00022448"/>
    </source>
</evidence>
<evidence type="ECO:0000256" key="4">
    <source>
        <dbReference type="ARBA" id="ARBA00022847"/>
    </source>
</evidence>
<evidence type="ECO:0000313" key="9">
    <source>
        <dbReference type="Proteomes" id="UP000214566"/>
    </source>
</evidence>
<gene>
    <name evidence="8" type="ORF">THIARS_90276</name>
</gene>
<dbReference type="Proteomes" id="UP000214566">
    <property type="component" value="Unassembled WGS sequence"/>
</dbReference>
<dbReference type="GO" id="GO:0005384">
    <property type="term" value="F:manganese ion transmembrane transporter activity"/>
    <property type="evidence" value="ECO:0007669"/>
    <property type="project" value="TreeGrafter"/>
</dbReference>
<organism evidence="8 9">
    <name type="scientific">Thiomonas delicata</name>
    <name type="common">Thiomonas cuprina</name>
    <dbReference type="NCBI Taxonomy" id="364030"/>
    <lineage>
        <taxon>Bacteria</taxon>
        <taxon>Pseudomonadati</taxon>
        <taxon>Pseudomonadota</taxon>
        <taxon>Betaproteobacteria</taxon>
        <taxon>Burkholderiales</taxon>
        <taxon>Thiomonas</taxon>
    </lineage>
</organism>
<feature type="transmembrane region" description="Helical" evidence="7">
    <location>
        <begin position="92"/>
        <end position="111"/>
    </location>
</feature>
<feature type="transmembrane region" description="Helical" evidence="7">
    <location>
        <begin position="123"/>
        <end position="142"/>
    </location>
</feature>
<dbReference type="Pfam" id="PF01566">
    <property type="entry name" value="Nramp"/>
    <property type="match status" value="1"/>
</dbReference>
<dbReference type="InterPro" id="IPR001046">
    <property type="entry name" value="NRAMP_fam"/>
</dbReference>
<dbReference type="OrthoDB" id="9787548at2"/>
<evidence type="ECO:0000256" key="3">
    <source>
        <dbReference type="ARBA" id="ARBA00022692"/>
    </source>
</evidence>
<feature type="transmembrane region" description="Helical" evidence="7">
    <location>
        <begin position="344"/>
        <end position="364"/>
    </location>
</feature>
<evidence type="ECO:0000256" key="7">
    <source>
        <dbReference type="SAM" id="Phobius"/>
    </source>
</evidence>
<feature type="transmembrane region" description="Helical" evidence="7">
    <location>
        <begin position="405"/>
        <end position="429"/>
    </location>
</feature>
<feature type="transmembrane region" description="Helical" evidence="7">
    <location>
        <begin position="194"/>
        <end position="213"/>
    </location>
</feature>
<reference evidence="8 9" key="1">
    <citation type="submission" date="2016-06" db="EMBL/GenBank/DDBJ databases">
        <authorList>
            <person name="Kjaerup R.B."/>
            <person name="Dalgaard T.S."/>
            <person name="Juul-Madsen H.R."/>
        </authorList>
    </citation>
    <scope>NUCLEOTIDE SEQUENCE [LARGE SCALE GENOMIC DNA]</scope>
    <source>
        <strain evidence="8 9">DSM 16361</strain>
    </source>
</reference>
<dbReference type="GO" id="GO:0005886">
    <property type="term" value="C:plasma membrane"/>
    <property type="evidence" value="ECO:0007669"/>
    <property type="project" value="TreeGrafter"/>
</dbReference>
<evidence type="ECO:0000313" key="8">
    <source>
        <dbReference type="EMBL" id="SBP90126.1"/>
    </source>
</evidence>
<dbReference type="GO" id="GO:0015293">
    <property type="term" value="F:symporter activity"/>
    <property type="evidence" value="ECO:0007669"/>
    <property type="project" value="UniProtKB-KW"/>
</dbReference>
<evidence type="ECO:0000256" key="5">
    <source>
        <dbReference type="ARBA" id="ARBA00022989"/>
    </source>
</evidence>
<keyword evidence="2" id="KW-0813">Transport</keyword>
<dbReference type="EMBL" id="FLMQ01000058">
    <property type="protein sequence ID" value="SBP90126.1"/>
    <property type="molecule type" value="Genomic_DNA"/>
</dbReference>
<dbReference type="PANTHER" id="PTHR11706:SF33">
    <property type="entry name" value="NATURAL RESISTANCE-ASSOCIATED MACROPHAGE PROTEIN 2"/>
    <property type="match status" value="1"/>
</dbReference>
<keyword evidence="6 7" id="KW-0472">Membrane</keyword>
<evidence type="ECO:0000256" key="1">
    <source>
        <dbReference type="ARBA" id="ARBA00004141"/>
    </source>
</evidence>
<keyword evidence="4" id="KW-0769">Symport</keyword>
<keyword evidence="9" id="KW-1185">Reference proteome</keyword>
<keyword evidence="3 7" id="KW-0812">Transmembrane</keyword>
<comment type="subcellular location">
    <subcellularLocation>
        <location evidence="1">Membrane</location>
        <topology evidence="1">Multi-pass membrane protein</topology>
    </subcellularLocation>
</comment>
<feature type="transmembrane region" description="Helical" evidence="7">
    <location>
        <begin position="51"/>
        <end position="71"/>
    </location>
</feature>
<keyword evidence="5 7" id="KW-1133">Transmembrane helix</keyword>